<name>A0A3N4IP28_ASCIM</name>
<feature type="region of interest" description="Disordered" evidence="9">
    <location>
        <begin position="341"/>
        <end position="406"/>
    </location>
</feature>
<evidence type="ECO:0000256" key="2">
    <source>
        <dbReference type="ARBA" id="ARBA00022763"/>
    </source>
</evidence>
<dbReference type="SMART" id="SM00987">
    <property type="entry name" value="UreE_C"/>
    <property type="match status" value="1"/>
</dbReference>
<dbReference type="NCBIfam" id="NF003589">
    <property type="entry name" value="PRK05254.1-2"/>
    <property type="match status" value="1"/>
</dbReference>
<comment type="similarity">
    <text evidence="1 7">Belongs to the uracil-DNA glycosylase (UDG) superfamily. UNG family.</text>
</comment>
<feature type="active site" description="Proton acceptor" evidence="7 8">
    <location>
        <position position="129"/>
    </location>
</feature>
<dbReference type="SMART" id="SM00986">
    <property type="entry name" value="UDG"/>
    <property type="match status" value="1"/>
</dbReference>
<organism evidence="11 12">
    <name type="scientific">Ascobolus immersus RN42</name>
    <dbReference type="NCBI Taxonomy" id="1160509"/>
    <lineage>
        <taxon>Eukaryota</taxon>
        <taxon>Fungi</taxon>
        <taxon>Dikarya</taxon>
        <taxon>Ascomycota</taxon>
        <taxon>Pezizomycotina</taxon>
        <taxon>Pezizomycetes</taxon>
        <taxon>Pezizales</taxon>
        <taxon>Ascobolaceae</taxon>
        <taxon>Ascobolus</taxon>
    </lineage>
</organism>
<feature type="domain" description="Uracil-DNA glycosylase-like" evidence="10">
    <location>
        <begin position="114"/>
        <end position="282"/>
    </location>
</feature>
<keyword evidence="3 7" id="KW-0378">Hydrolase</keyword>
<dbReference type="GO" id="GO:0097510">
    <property type="term" value="P:base-excision repair, AP site formation via deaminated base removal"/>
    <property type="evidence" value="ECO:0007669"/>
    <property type="project" value="TreeGrafter"/>
</dbReference>
<sequence>MASKRKADPATPAPTKKAKSITSFFTPDRSAPSAPAPAPVITDFDKDAWVATLTPEQKELLQLEIDTLHPSWLALLRDTLVSPTFLNLKKFLATEYKAGKTIYPPQSEIYSWSRYTPVDKVRVLILGQDPYHGPNQAHGLSFSVQAPTPAPPSLKNMFTCLKRDFPTFVPPPNNGGSLIPWAERGVLMLNASLTVRRGEAGSHAKKGWEVLTGRVVEIVTKGEGRVGGKGVVVMAWGNDAAKRCTGIDKKKNEVLYSVHPSPLSAHRGFLTCQHFKKANEWLEFKYGEGIDWDLNTKPKSTAPSTNTKPTPVTETVKKSELKTPATEVVDDDEFGSDIPISAEEEAMLAAAEAEAEATKKGTEVKDAESSEASKAEGAGEEKKDEVNTDTANGEKEVADEKAKEKQ</sequence>
<evidence type="ECO:0000313" key="11">
    <source>
        <dbReference type="EMBL" id="RPA87207.1"/>
    </source>
</evidence>
<protein>
    <recommendedName>
        <fullName evidence="7">Uracil-DNA glycosylase</fullName>
        <shortName evidence="7">UDG</shortName>
        <ecNumber evidence="7">3.2.2.27</ecNumber>
    </recommendedName>
</protein>
<dbReference type="Gene3D" id="3.40.470.10">
    <property type="entry name" value="Uracil-DNA glycosylase-like domain"/>
    <property type="match status" value="1"/>
</dbReference>
<dbReference type="STRING" id="1160509.A0A3N4IP28"/>
<reference evidence="11 12" key="1">
    <citation type="journal article" date="2018" name="Nat. Ecol. Evol.">
        <title>Pezizomycetes genomes reveal the molecular basis of ectomycorrhizal truffle lifestyle.</title>
        <authorList>
            <person name="Murat C."/>
            <person name="Payen T."/>
            <person name="Noel B."/>
            <person name="Kuo A."/>
            <person name="Morin E."/>
            <person name="Chen J."/>
            <person name="Kohler A."/>
            <person name="Krizsan K."/>
            <person name="Balestrini R."/>
            <person name="Da Silva C."/>
            <person name="Montanini B."/>
            <person name="Hainaut M."/>
            <person name="Levati E."/>
            <person name="Barry K.W."/>
            <person name="Belfiori B."/>
            <person name="Cichocki N."/>
            <person name="Clum A."/>
            <person name="Dockter R.B."/>
            <person name="Fauchery L."/>
            <person name="Guy J."/>
            <person name="Iotti M."/>
            <person name="Le Tacon F."/>
            <person name="Lindquist E.A."/>
            <person name="Lipzen A."/>
            <person name="Malagnac F."/>
            <person name="Mello A."/>
            <person name="Molinier V."/>
            <person name="Miyauchi S."/>
            <person name="Poulain J."/>
            <person name="Riccioni C."/>
            <person name="Rubini A."/>
            <person name="Sitrit Y."/>
            <person name="Splivallo R."/>
            <person name="Traeger S."/>
            <person name="Wang M."/>
            <person name="Zifcakova L."/>
            <person name="Wipf D."/>
            <person name="Zambonelli A."/>
            <person name="Paolocci F."/>
            <person name="Nowrousian M."/>
            <person name="Ottonello S."/>
            <person name="Baldrian P."/>
            <person name="Spatafora J.W."/>
            <person name="Henrissat B."/>
            <person name="Nagy L.G."/>
            <person name="Aury J.M."/>
            <person name="Wincker P."/>
            <person name="Grigoriev I.V."/>
            <person name="Bonfante P."/>
            <person name="Martin F.M."/>
        </authorList>
    </citation>
    <scope>NUCLEOTIDE SEQUENCE [LARGE SCALE GENOMIC DNA]</scope>
    <source>
        <strain evidence="11 12">RN42</strain>
    </source>
</reference>
<dbReference type="EC" id="3.2.2.27" evidence="7"/>
<dbReference type="NCBIfam" id="NF003592">
    <property type="entry name" value="PRK05254.1-5"/>
    <property type="match status" value="1"/>
</dbReference>
<dbReference type="GO" id="GO:0004844">
    <property type="term" value="F:uracil DNA N-glycosylase activity"/>
    <property type="evidence" value="ECO:0007669"/>
    <property type="project" value="UniProtKB-UniRule"/>
</dbReference>
<accession>A0A3N4IP28</accession>
<dbReference type="AlphaFoldDB" id="A0A3N4IP28"/>
<keyword evidence="6 7" id="KW-0539">Nucleus</keyword>
<evidence type="ECO:0000256" key="8">
    <source>
        <dbReference type="PROSITE-ProRule" id="PRU10072"/>
    </source>
</evidence>
<keyword evidence="2 7" id="KW-0227">DNA damage</keyword>
<feature type="region of interest" description="Disordered" evidence="9">
    <location>
        <begin position="296"/>
        <end position="323"/>
    </location>
</feature>
<dbReference type="FunFam" id="3.40.470.10:FF:000007">
    <property type="entry name" value="Uracil-DNA glycosylase"/>
    <property type="match status" value="1"/>
</dbReference>
<feature type="compositionally biased region" description="Low complexity" evidence="9">
    <location>
        <begin position="305"/>
        <end position="314"/>
    </location>
</feature>
<keyword evidence="4 7" id="KW-0496">Mitochondrion</keyword>
<evidence type="ECO:0000256" key="6">
    <source>
        <dbReference type="ARBA" id="ARBA00023242"/>
    </source>
</evidence>
<evidence type="ECO:0000313" key="12">
    <source>
        <dbReference type="Proteomes" id="UP000275078"/>
    </source>
</evidence>
<evidence type="ECO:0000256" key="4">
    <source>
        <dbReference type="ARBA" id="ARBA00023128"/>
    </source>
</evidence>
<dbReference type="HAMAP" id="MF_00148">
    <property type="entry name" value="UDG"/>
    <property type="match status" value="1"/>
</dbReference>
<evidence type="ECO:0000256" key="1">
    <source>
        <dbReference type="ARBA" id="ARBA00008184"/>
    </source>
</evidence>
<comment type="catalytic activity">
    <reaction evidence="7">
        <text>Hydrolyzes single-stranded DNA or mismatched double-stranded DNA and polynucleotides, releasing free uracil.</text>
        <dbReference type="EC" id="3.2.2.27"/>
    </reaction>
</comment>
<evidence type="ECO:0000256" key="5">
    <source>
        <dbReference type="ARBA" id="ARBA00023204"/>
    </source>
</evidence>
<dbReference type="InterPro" id="IPR002043">
    <property type="entry name" value="UDG_fam1"/>
</dbReference>
<dbReference type="Proteomes" id="UP000275078">
    <property type="component" value="Unassembled WGS sequence"/>
</dbReference>
<dbReference type="Pfam" id="PF03167">
    <property type="entry name" value="UDG"/>
    <property type="match status" value="1"/>
</dbReference>
<feature type="region of interest" description="Disordered" evidence="9">
    <location>
        <begin position="1"/>
        <end position="36"/>
    </location>
</feature>
<evidence type="ECO:0000256" key="3">
    <source>
        <dbReference type="ARBA" id="ARBA00022801"/>
    </source>
</evidence>
<dbReference type="EMBL" id="ML119647">
    <property type="protein sequence ID" value="RPA87207.1"/>
    <property type="molecule type" value="Genomic_DNA"/>
</dbReference>
<proteinExistence type="inferred from homology"/>
<dbReference type="InterPro" id="IPR036895">
    <property type="entry name" value="Uracil-DNA_glycosylase-like_sf"/>
</dbReference>
<evidence type="ECO:0000256" key="9">
    <source>
        <dbReference type="SAM" id="MobiDB-lite"/>
    </source>
</evidence>
<keyword evidence="5 7" id="KW-0234">DNA repair</keyword>
<comment type="subcellular location">
    <subcellularLocation>
        <location evidence="7">Mitochondrion</location>
    </subcellularLocation>
    <subcellularLocation>
        <location evidence="7">Nucleus</location>
    </subcellularLocation>
</comment>
<dbReference type="SUPFAM" id="SSF52141">
    <property type="entry name" value="Uracil-DNA glycosylase-like"/>
    <property type="match status" value="1"/>
</dbReference>
<keyword evidence="12" id="KW-1185">Reference proteome</keyword>
<gene>
    <name evidence="7" type="primary">UNG1</name>
    <name evidence="11" type="ORF">BJ508DRAFT_203652</name>
</gene>
<dbReference type="CDD" id="cd10027">
    <property type="entry name" value="UDG-F1-like"/>
    <property type="match status" value="1"/>
</dbReference>
<comment type="function">
    <text evidence="7">Excises uracil residues from the DNA which can arise as a result of misincorporation of dUMP residues by DNA polymerase or due to deamination of cytosine.</text>
</comment>
<dbReference type="PANTHER" id="PTHR11264">
    <property type="entry name" value="URACIL-DNA GLYCOSYLASE"/>
    <property type="match status" value="1"/>
</dbReference>
<dbReference type="InterPro" id="IPR005122">
    <property type="entry name" value="Uracil-DNA_glycosylase-like"/>
</dbReference>
<dbReference type="NCBIfam" id="NF003588">
    <property type="entry name" value="PRK05254.1-1"/>
    <property type="match status" value="1"/>
</dbReference>
<dbReference type="GO" id="GO:0005739">
    <property type="term" value="C:mitochondrion"/>
    <property type="evidence" value="ECO:0007669"/>
    <property type="project" value="UniProtKB-SubCell"/>
</dbReference>
<dbReference type="OrthoDB" id="10031947at2759"/>
<dbReference type="PROSITE" id="PS00130">
    <property type="entry name" value="U_DNA_GLYCOSYLASE"/>
    <property type="match status" value="1"/>
</dbReference>
<dbReference type="NCBIfam" id="TIGR00628">
    <property type="entry name" value="ung"/>
    <property type="match status" value="1"/>
</dbReference>
<dbReference type="PANTHER" id="PTHR11264:SF0">
    <property type="entry name" value="URACIL-DNA GLYCOSYLASE"/>
    <property type="match status" value="1"/>
</dbReference>
<dbReference type="GO" id="GO:0005634">
    <property type="term" value="C:nucleus"/>
    <property type="evidence" value="ECO:0007669"/>
    <property type="project" value="UniProtKB-SubCell"/>
</dbReference>
<dbReference type="InterPro" id="IPR018085">
    <property type="entry name" value="Ura-DNA_Glyclase_AS"/>
</dbReference>
<evidence type="ECO:0000256" key="7">
    <source>
        <dbReference type="HAMAP-Rule" id="MF_03166"/>
    </source>
</evidence>
<feature type="compositionally biased region" description="Basic and acidic residues" evidence="9">
    <location>
        <begin position="356"/>
        <end position="406"/>
    </location>
</feature>
<evidence type="ECO:0000259" key="10">
    <source>
        <dbReference type="SMART" id="SM00986"/>
    </source>
</evidence>